<evidence type="ECO:0000313" key="1">
    <source>
        <dbReference type="EMBL" id="EDP14002.1"/>
    </source>
</evidence>
<dbReference type="PaxDb" id="411902-CLOBOL_05754"/>
<comment type="caution">
    <text evidence="1">The sequence shown here is derived from an EMBL/GenBank/DDBJ whole genome shotgun (WGS) entry which is preliminary data.</text>
</comment>
<dbReference type="EMBL" id="ABCC02000043">
    <property type="protein sequence ID" value="EDP14002.1"/>
    <property type="molecule type" value="Genomic_DNA"/>
</dbReference>
<name>A8S0S4_ENTBW</name>
<dbReference type="RefSeq" id="WP_007038029.1">
    <property type="nucleotide sequence ID" value="NZ_DS480698.1"/>
</dbReference>
<dbReference type="AlphaFoldDB" id="A8S0S4"/>
<dbReference type="eggNOG" id="ENOG50320P2">
    <property type="taxonomic scope" value="Bacteria"/>
</dbReference>
<dbReference type="HOGENOM" id="CLU_3214428_0_0_9"/>
<gene>
    <name evidence="1" type="ORF">CLOBOL_05754</name>
</gene>
<reference evidence="1 2" key="1">
    <citation type="submission" date="2007-08" db="EMBL/GenBank/DDBJ databases">
        <authorList>
            <person name="Fulton L."/>
            <person name="Clifton S."/>
            <person name="Fulton B."/>
            <person name="Xu J."/>
            <person name="Minx P."/>
            <person name="Pepin K.H."/>
            <person name="Johnson M."/>
            <person name="Thiruvilangam P."/>
            <person name="Bhonagiri V."/>
            <person name="Nash W.E."/>
            <person name="Mardis E.R."/>
            <person name="Wilson R.K."/>
        </authorList>
    </citation>
    <scope>NUCLEOTIDE SEQUENCE [LARGE SCALE GENOMIC DNA]</scope>
    <source>
        <strain evidence="2">ATCC BAA-613 / DSM 15670 / CCUG 46953 / JCM 12243 / WAL 16351</strain>
    </source>
</reference>
<organism evidence="1 2">
    <name type="scientific">Enterocloster bolteae (strain ATCC BAA-613 / DSM 15670 / CCUG 46953 / JCM 12243 / WAL 16351)</name>
    <name type="common">Clostridium bolteae</name>
    <dbReference type="NCBI Taxonomy" id="411902"/>
    <lineage>
        <taxon>Bacteria</taxon>
        <taxon>Bacillati</taxon>
        <taxon>Bacillota</taxon>
        <taxon>Clostridia</taxon>
        <taxon>Lachnospirales</taxon>
        <taxon>Lachnospiraceae</taxon>
        <taxon>Enterocloster</taxon>
    </lineage>
</organism>
<accession>A8S0S4</accession>
<dbReference type="Proteomes" id="UP000005396">
    <property type="component" value="Unassembled WGS sequence"/>
</dbReference>
<proteinExistence type="predicted"/>
<evidence type="ECO:0000313" key="2">
    <source>
        <dbReference type="Proteomes" id="UP000005396"/>
    </source>
</evidence>
<sequence length="41" mass="4965">MDEKKIEKLYELMEKAKKEHDIEAVAALRWAIFKLENYPEI</sequence>
<protein>
    <submittedName>
        <fullName evidence="1">Uncharacterized protein</fullName>
    </submittedName>
</protein>
<reference evidence="1 2" key="2">
    <citation type="submission" date="2007-09" db="EMBL/GenBank/DDBJ databases">
        <title>Draft genome sequence of Clostridium bolteae (ATCC BAA-613).</title>
        <authorList>
            <person name="Sudarsanam P."/>
            <person name="Ley R."/>
            <person name="Guruge J."/>
            <person name="Turnbaugh P.J."/>
            <person name="Mahowald M."/>
            <person name="Liep D."/>
            <person name="Gordon J."/>
        </authorList>
    </citation>
    <scope>NUCLEOTIDE SEQUENCE [LARGE SCALE GENOMIC DNA]</scope>
    <source>
        <strain evidence="2">ATCC BAA-613 / DSM 15670 / CCUG 46953 / JCM 12243 / WAL 16351</strain>
    </source>
</reference>